<name>A0A9X2QBC5_9BACT</name>
<dbReference type="RefSeq" id="WP_259123827.1">
    <property type="nucleotide sequence ID" value="NZ_JANTZO010000005.1"/>
</dbReference>
<proteinExistence type="predicted"/>
<dbReference type="Pfam" id="PF11009">
    <property type="entry name" value="BrxC"/>
    <property type="match status" value="1"/>
</dbReference>
<dbReference type="InterPro" id="IPR022551">
    <property type="entry name" value="BrxC"/>
</dbReference>
<organism evidence="1 2">
    <name type="scientific">Salinibacter ruber</name>
    <dbReference type="NCBI Taxonomy" id="146919"/>
    <lineage>
        <taxon>Bacteria</taxon>
        <taxon>Pseudomonadati</taxon>
        <taxon>Rhodothermota</taxon>
        <taxon>Rhodothermia</taxon>
        <taxon>Rhodothermales</taxon>
        <taxon>Salinibacteraceae</taxon>
        <taxon>Salinibacter</taxon>
    </lineage>
</organism>
<dbReference type="NCBIfam" id="TIGR04019">
    <property type="entry name" value="B_thiol_YtxJ"/>
    <property type="match status" value="1"/>
</dbReference>
<accession>A0A9X2QBC5</accession>
<gene>
    <name evidence="1" type="ORF">GGP61_001486</name>
</gene>
<dbReference type="EMBL" id="JANUAE010000004">
    <property type="protein sequence ID" value="MCS3709882.1"/>
    <property type="molecule type" value="Genomic_DNA"/>
</dbReference>
<protein>
    <submittedName>
        <fullName evidence="1">Bacillithiol system protein YtxJ</fullName>
    </submittedName>
</protein>
<evidence type="ECO:0000313" key="2">
    <source>
        <dbReference type="Proteomes" id="UP001155057"/>
    </source>
</evidence>
<reference evidence="1" key="1">
    <citation type="submission" date="2022-08" db="EMBL/GenBank/DDBJ databases">
        <title>Genomic Encyclopedia of Type Strains, Phase V (KMG-V): Genome sequencing to study the core and pangenomes of soil and plant-associated prokaryotes.</title>
        <authorList>
            <person name="Whitman W."/>
        </authorList>
    </citation>
    <scope>NUCLEOTIDE SEQUENCE</scope>
    <source>
        <strain evidence="1">SP3049</strain>
    </source>
</reference>
<dbReference type="Proteomes" id="UP001155057">
    <property type="component" value="Unassembled WGS sequence"/>
</dbReference>
<evidence type="ECO:0000313" key="1">
    <source>
        <dbReference type="EMBL" id="MCS3709882.1"/>
    </source>
</evidence>
<sequence length="117" mass="13209">MCDPAFLPLTSESEWSEAKAKSSESPVLLFKHTLECPVSETAARELRRLARSEDVTVYRLVVQEHGPLSSQIAEALEIDHETPQAILLHKHTPLFEASHFDITADSFRDVLRNLSLR</sequence>
<dbReference type="AlphaFoldDB" id="A0A9X2QBC5"/>
<dbReference type="Gene3D" id="3.40.30.10">
    <property type="entry name" value="Glutaredoxin"/>
    <property type="match status" value="1"/>
</dbReference>
<comment type="caution">
    <text evidence="1">The sequence shown here is derived from an EMBL/GenBank/DDBJ whole genome shotgun (WGS) entry which is preliminary data.</text>
</comment>